<keyword evidence="3" id="KW-0560">Oxidoreductase</keyword>
<dbReference type="InterPro" id="IPR006076">
    <property type="entry name" value="FAD-dep_OxRdtase"/>
</dbReference>
<dbReference type="Pfam" id="PF01266">
    <property type="entry name" value="DAO"/>
    <property type="match status" value="1"/>
</dbReference>
<dbReference type="Proteomes" id="UP000248090">
    <property type="component" value="Unassembled WGS sequence"/>
</dbReference>
<evidence type="ECO:0000256" key="1">
    <source>
        <dbReference type="ARBA" id="ARBA00004948"/>
    </source>
</evidence>
<dbReference type="SUPFAM" id="SSF51905">
    <property type="entry name" value="FAD/NAD(P)-binding domain"/>
    <property type="match status" value="1"/>
</dbReference>
<dbReference type="Gene3D" id="3.50.50.60">
    <property type="entry name" value="FAD/NAD(P)-binding domain"/>
    <property type="match status" value="1"/>
</dbReference>
<proteinExistence type="predicted"/>
<comment type="caution">
    <text evidence="5">The sequence shown here is derived from an EMBL/GenBank/DDBJ whole genome shotgun (WGS) entry which is preliminary data.</text>
</comment>
<evidence type="ECO:0000313" key="6">
    <source>
        <dbReference type="Proteomes" id="UP000248090"/>
    </source>
</evidence>
<reference evidence="5 6" key="1">
    <citation type="submission" date="2015-03" db="EMBL/GenBank/DDBJ databases">
        <authorList>
            <person name="Krishnan R."/>
            <person name="Midha S."/>
            <person name="Patil P.B."/>
            <person name="Rameshkumar N."/>
        </authorList>
    </citation>
    <scope>NUCLEOTIDE SEQUENCE [LARGE SCALE GENOMIC DNA]</scope>
    <source>
        <strain evidence="5 6">L1E11</strain>
    </source>
</reference>
<dbReference type="SUPFAM" id="SSF54373">
    <property type="entry name" value="FAD-linked reductases, C-terminal domain"/>
    <property type="match status" value="1"/>
</dbReference>
<organism evidence="5 6">
    <name type="scientific">Pokkaliibacter plantistimulans</name>
    <dbReference type="NCBI Taxonomy" id="1635171"/>
    <lineage>
        <taxon>Bacteria</taxon>
        <taxon>Pseudomonadati</taxon>
        <taxon>Pseudomonadota</taxon>
        <taxon>Gammaproteobacteria</taxon>
        <taxon>Oceanospirillales</taxon>
        <taxon>Balneatrichaceae</taxon>
        <taxon>Pokkaliibacter</taxon>
    </lineage>
</organism>
<name>A0ABX5LVK4_9GAMM</name>
<protein>
    <submittedName>
        <fullName evidence="5">D-amino acid oxidase</fullName>
    </submittedName>
</protein>
<dbReference type="InterPro" id="IPR012727">
    <property type="entry name" value="Gly_oxidase_ThiO"/>
</dbReference>
<keyword evidence="6" id="KW-1185">Reference proteome</keyword>
<keyword evidence="2" id="KW-0784">Thiamine biosynthesis</keyword>
<evidence type="ECO:0000256" key="2">
    <source>
        <dbReference type="ARBA" id="ARBA00022977"/>
    </source>
</evidence>
<comment type="pathway">
    <text evidence="1">Cofactor biosynthesis; thiamine diphosphate biosynthesis.</text>
</comment>
<feature type="domain" description="FAD dependent oxidoreductase" evidence="4">
    <location>
        <begin position="4"/>
        <end position="344"/>
    </location>
</feature>
<gene>
    <name evidence="5" type="ORF">WH50_22265</name>
</gene>
<evidence type="ECO:0000313" key="5">
    <source>
        <dbReference type="EMBL" id="PXF29203.1"/>
    </source>
</evidence>
<dbReference type="PANTHER" id="PTHR13847:SF289">
    <property type="entry name" value="GLYCINE OXIDASE"/>
    <property type="match status" value="1"/>
</dbReference>
<dbReference type="NCBIfam" id="TIGR02352">
    <property type="entry name" value="thiamin_ThiO"/>
    <property type="match status" value="1"/>
</dbReference>
<dbReference type="RefSeq" id="WP_110189448.1">
    <property type="nucleotide sequence ID" value="NZ_CP177354.1"/>
</dbReference>
<dbReference type="PANTHER" id="PTHR13847">
    <property type="entry name" value="SARCOSINE DEHYDROGENASE-RELATED"/>
    <property type="match status" value="1"/>
</dbReference>
<dbReference type="EMBL" id="LAPT01000122">
    <property type="protein sequence ID" value="PXF29203.1"/>
    <property type="molecule type" value="Genomic_DNA"/>
</dbReference>
<evidence type="ECO:0000256" key="3">
    <source>
        <dbReference type="ARBA" id="ARBA00023002"/>
    </source>
</evidence>
<sequence length="372" mass="41165">MQADVALIGAGVIGLLSAKELAEAGLRVVLLERGMAAREASWAGGGIVSPLYPWRYSDPVTALASWSQSAYVHLAQELREMTDIDPELRQKGLLMLGVEDEEDALAWARRHYRPVQTILRDEILRYEPAINIEVERGLWMPEVASIRNPRLGQALRQYAIQHPNITLLENTQVEEVQIQNDCIVGCRTDRGWVHTDKVVVSAGAWSQRVLSELGVNVPIQPVRGQMMVFKANPGLLNRTVLNGGKYLIPRADGRILVGSTLEYSDFIKETTADAAIALRHFANKLLPALQTLEPEHHWAGLRPGSPSGIPWIGALDNVKGLFINAGHFRNGLVLAPASCRLLADILCERTPIVDPLPYRPSVRQMHVDGDWS</sequence>
<accession>A0ABX5LVK4</accession>
<dbReference type="Gene3D" id="3.30.9.10">
    <property type="entry name" value="D-Amino Acid Oxidase, subunit A, domain 2"/>
    <property type="match status" value="1"/>
</dbReference>
<evidence type="ECO:0000259" key="4">
    <source>
        <dbReference type="Pfam" id="PF01266"/>
    </source>
</evidence>
<dbReference type="InterPro" id="IPR036188">
    <property type="entry name" value="FAD/NAD-bd_sf"/>
</dbReference>